<reference evidence="3 4" key="2">
    <citation type="submission" date="2018-12" db="EMBL/GenBank/DDBJ databases">
        <title>Rhizobacter gummiphilus sp. nov., a rubber-degrading bacterium isolated from the soil of a botanical garden in Japan.</title>
        <authorList>
            <person name="Shunsuke S.S."/>
        </authorList>
    </citation>
    <scope>NUCLEOTIDE SEQUENCE [LARGE SCALE GENOMIC DNA]</scope>
    <source>
        <strain evidence="3 4">S-16</strain>
    </source>
</reference>
<reference evidence="3 4" key="1">
    <citation type="submission" date="2018-08" db="EMBL/GenBank/DDBJ databases">
        <authorList>
            <person name="Khan S.A."/>
            <person name="Jeon C.O."/>
            <person name="Chun B.H."/>
            <person name="Jeong S.E."/>
        </authorList>
    </citation>
    <scope>NUCLEOTIDE SEQUENCE [LARGE SCALE GENOMIC DNA]</scope>
    <source>
        <strain evidence="3 4">S-16</strain>
    </source>
</reference>
<gene>
    <name evidence="3" type="ORF">DZC73_01650</name>
</gene>
<dbReference type="Proteomes" id="UP000267464">
    <property type="component" value="Unassembled WGS sequence"/>
</dbReference>
<dbReference type="OrthoDB" id="9780943at2"/>
<dbReference type="InterPro" id="IPR042100">
    <property type="entry name" value="Bug_dom1"/>
</dbReference>
<comment type="caution">
    <text evidence="3">The sequence shown here is derived from an EMBL/GenBank/DDBJ whole genome shotgun (WGS) entry which is preliminary data.</text>
</comment>
<evidence type="ECO:0000256" key="2">
    <source>
        <dbReference type="SAM" id="SignalP"/>
    </source>
</evidence>
<dbReference type="CDD" id="cd07012">
    <property type="entry name" value="PBP2_Bug_TTT"/>
    <property type="match status" value="1"/>
</dbReference>
<dbReference type="Gene3D" id="3.40.190.10">
    <property type="entry name" value="Periplasmic binding protein-like II"/>
    <property type="match status" value="1"/>
</dbReference>
<evidence type="ECO:0000256" key="1">
    <source>
        <dbReference type="ARBA" id="ARBA00006987"/>
    </source>
</evidence>
<evidence type="ECO:0000313" key="3">
    <source>
        <dbReference type="EMBL" id="RQP25798.1"/>
    </source>
</evidence>
<dbReference type="InterPro" id="IPR005064">
    <property type="entry name" value="BUG"/>
</dbReference>
<accession>A0A3N7HTZ8</accession>
<dbReference type="PIRSF" id="PIRSF017082">
    <property type="entry name" value="YflP"/>
    <property type="match status" value="1"/>
</dbReference>
<dbReference type="Gene3D" id="3.40.190.150">
    <property type="entry name" value="Bordetella uptake gene, domain 1"/>
    <property type="match status" value="1"/>
</dbReference>
<organism evidence="3 4">
    <name type="scientific">Piscinibacter terrae</name>
    <dbReference type="NCBI Taxonomy" id="2496871"/>
    <lineage>
        <taxon>Bacteria</taxon>
        <taxon>Pseudomonadati</taxon>
        <taxon>Pseudomonadota</taxon>
        <taxon>Betaproteobacteria</taxon>
        <taxon>Burkholderiales</taxon>
        <taxon>Sphaerotilaceae</taxon>
        <taxon>Piscinibacter</taxon>
    </lineage>
</organism>
<dbReference type="SUPFAM" id="SSF53850">
    <property type="entry name" value="Periplasmic binding protein-like II"/>
    <property type="match status" value="1"/>
</dbReference>
<dbReference type="PANTHER" id="PTHR42928">
    <property type="entry name" value="TRICARBOXYLATE-BINDING PROTEIN"/>
    <property type="match status" value="1"/>
</dbReference>
<feature type="signal peptide" evidence="2">
    <location>
        <begin position="1"/>
        <end position="22"/>
    </location>
</feature>
<keyword evidence="4" id="KW-1185">Reference proteome</keyword>
<comment type="similarity">
    <text evidence="1">Belongs to the UPF0065 (bug) family.</text>
</comment>
<proteinExistence type="inferred from homology"/>
<protein>
    <submittedName>
        <fullName evidence="3">Tripartite tricarboxylate transporter substrate binding protein</fullName>
    </submittedName>
</protein>
<keyword evidence="2" id="KW-0732">Signal</keyword>
<feature type="chain" id="PRO_5017939149" evidence="2">
    <location>
        <begin position="23"/>
        <end position="323"/>
    </location>
</feature>
<dbReference type="EMBL" id="QUSW01000001">
    <property type="protein sequence ID" value="RQP25798.1"/>
    <property type="molecule type" value="Genomic_DNA"/>
</dbReference>
<dbReference type="AlphaFoldDB" id="A0A3N7HTZ8"/>
<name>A0A3N7HTZ8_9BURK</name>
<dbReference type="RefSeq" id="WP_124538457.1">
    <property type="nucleotide sequence ID" value="NZ_QUSW01000001.1"/>
</dbReference>
<dbReference type="Pfam" id="PF03401">
    <property type="entry name" value="TctC"/>
    <property type="match status" value="1"/>
</dbReference>
<evidence type="ECO:0000313" key="4">
    <source>
        <dbReference type="Proteomes" id="UP000267464"/>
    </source>
</evidence>
<sequence>MVTRRACILAGLGAAAPALALAASPTAAPTLAKLKIYIPAGAGGGWDQTGRGIGAALQSANLVREIEYENKGGKGGTIGLADFVERYRSDPHALLVGGLVMVGALALNKNEGALKDVSPIARLTSDYLVLASAPDSKIKTFQDLADALHKDVSSITFTGGSAGGVDHMLSAMLLRALKVDTAGLKYQPTASGKEALEALKSGKATVAISGYSEFKTGIESHAVVPLAVSSKRSLFGLKSLRELGADTELANWRGVFAPAGIKPEQKDLLRSLVVRATESSTWKQTLLENDWVGSLLYGRDLQKFIELEQGVVGVVTSMLKLHN</sequence>
<dbReference type="PANTHER" id="PTHR42928:SF3">
    <property type="entry name" value="UPF0065 PROTEIN YFLP"/>
    <property type="match status" value="1"/>
</dbReference>